<dbReference type="AlphaFoldDB" id="A0A1I7RVG4"/>
<dbReference type="WBParaSite" id="BXY_0472500.1">
    <property type="protein sequence ID" value="BXY_0472500.1"/>
    <property type="gene ID" value="BXY_0472500"/>
</dbReference>
<evidence type="ECO:0000313" key="3">
    <source>
        <dbReference type="WBParaSite" id="BXY_0472500.1"/>
    </source>
</evidence>
<feature type="chain" id="PRO_5009304950" evidence="1">
    <location>
        <begin position="24"/>
        <end position="74"/>
    </location>
</feature>
<dbReference type="Proteomes" id="UP000095284">
    <property type="component" value="Unplaced"/>
</dbReference>
<evidence type="ECO:0000256" key="1">
    <source>
        <dbReference type="SAM" id="SignalP"/>
    </source>
</evidence>
<reference evidence="3" key="1">
    <citation type="submission" date="2016-11" db="UniProtKB">
        <authorList>
            <consortium name="WormBaseParasite"/>
        </authorList>
    </citation>
    <scope>IDENTIFICATION</scope>
</reference>
<protein>
    <submittedName>
        <fullName evidence="3">Peptidase M12A domain-containing protein</fullName>
    </submittedName>
</protein>
<feature type="signal peptide" evidence="1">
    <location>
        <begin position="1"/>
        <end position="23"/>
    </location>
</feature>
<proteinExistence type="predicted"/>
<accession>A0A1I7RVG4</accession>
<evidence type="ECO:0000313" key="2">
    <source>
        <dbReference type="Proteomes" id="UP000095284"/>
    </source>
</evidence>
<name>A0A1I7RVG4_BURXY</name>
<keyword evidence="1" id="KW-0732">Signal</keyword>
<organism evidence="2 3">
    <name type="scientific">Bursaphelenchus xylophilus</name>
    <name type="common">Pinewood nematode worm</name>
    <name type="synonym">Aphelenchoides xylophilus</name>
    <dbReference type="NCBI Taxonomy" id="6326"/>
    <lineage>
        <taxon>Eukaryota</taxon>
        <taxon>Metazoa</taxon>
        <taxon>Ecdysozoa</taxon>
        <taxon>Nematoda</taxon>
        <taxon>Chromadorea</taxon>
        <taxon>Rhabditida</taxon>
        <taxon>Tylenchina</taxon>
        <taxon>Tylenchomorpha</taxon>
        <taxon>Aphelenchoidea</taxon>
        <taxon>Aphelenchoididae</taxon>
        <taxon>Bursaphelenchus</taxon>
    </lineage>
</organism>
<sequence>MLDRWAMWLCIFVLSLCYHHGNAVVRALDLTDAEIKDLAQKMRDADYDRPKFDTEFLVNFHDYKNKSINYASKP</sequence>